<dbReference type="AlphaFoldDB" id="A0A194XP65"/>
<organism evidence="1 2">
    <name type="scientific">Mollisia scopiformis</name>
    <name type="common">Conifer needle endophyte fungus</name>
    <name type="synonym">Phialocephala scopiformis</name>
    <dbReference type="NCBI Taxonomy" id="149040"/>
    <lineage>
        <taxon>Eukaryota</taxon>
        <taxon>Fungi</taxon>
        <taxon>Dikarya</taxon>
        <taxon>Ascomycota</taxon>
        <taxon>Pezizomycotina</taxon>
        <taxon>Leotiomycetes</taxon>
        <taxon>Helotiales</taxon>
        <taxon>Mollisiaceae</taxon>
        <taxon>Mollisia</taxon>
    </lineage>
</organism>
<dbReference type="KEGG" id="psco:LY89DRAFT_778322"/>
<dbReference type="Proteomes" id="UP000070700">
    <property type="component" value="Unassembled WGS sequence"/>
</dbReference>
<protein>
    <submittedName>
        <fullName evidence="1">Uncharacterized protein</fullName>
    </submittedName>
</protein>
<reference evidence="1 2" key="1">
    <citation type="submission" date="2015-10" db="EMBL/GenBank/DDBJ databases">
        <title>Full genome of DAOMC 229536 Phialocephala scopiformis, a fungal endophyte of spruce producing the potent anti-insectan compound rugulosin.</title>
        <authorList>
            <consortium name="DOE Joint Genome Institute"/>
            <person name="Walker A.K."/>
            <person name="Frasz S.L."/>
            <person name="Seifert K.A."/>
            <person name="Miller J.D."/>
            <person name="Mondo S.J."/>
            <person name="Labutti K."/>
            <person name="Lipzen A."/>
            <person name="Dockter R."/>
            <person name="Kennedy M."/>
            <person name="Grigoriev I.V."/>
            <person name="Spatafora J.W."/>
        </authorList>
    </citation>
    <scope>NUCLEOTIDE SEQUENCE [LARGE SCALE GENOMIC DNA]</scope>
    <source>
        <strain evidence="1 2">CBS 120377</strain>
    </source>
</reference>
<gene>
    <name evidence="1" type="ORF">LY89DRAFT_778322</name>
</gene>
<keyword evidence="2" id="KW-1185">Reference proteome</keyword>
<evidence type="ECO:0000313" key="2">
    <source>
        <dbReference type="Proteomes" id="UP000070700"/>
    </source>
</evidence>
<dbReference type="InParanoid" id="A0A194XP65"/>
<dbReference type="RefSeq" id="XP_018076333.1">
    <property type="nucleotide sequence ID" value="XM_018222200.1"/>
</dbReference>
<dbReference type="EMBL" id="KQ947407">
    <property type="protein sequence ID" value="KUJ21978.1"/>
    <property type="molecule type" value="Genomic_DNA"/>
</dbReference>
<name>A0A194XP65_MOLSC</name>
<dbReference type="GeneID" id="28831926"/>
<proteinExistence type="predicted"/>
<accession>A0A194XP65</accession>
<sequence length="284" mass="31530">MPPNPFCCQAAIPHTIQHLHSIINANATHNPLKEPISPGPLITSFVLFVITNPTAISAPKPAPSAPPAILDQTRPSSAYKLASPYSSSTMWSQMLTAPSWSDSYVPPRHDDSPYRPWPLPKLPTATFRTPNPYPEDSDYIKVPSDSPSEPGGILIGHSNIFFAMLELKCAHPTSINDQSPASLTLRHDLTRYFAACEELRGKDTVLNANSRVLGRRWAEITLEEAKEWLRKVGFNGVLLQGVGDGVERFWCEVHKCWWEMRVWVNEGSSLLSEGADKSMNSLLF</sequence>
<dbReference type="OrthoDB" id="3564559at2759"/>
<evidence type="ECO:0000313" key="1">
    <source>
        <dbReference type="EMBL" id="KUJ21978.1"/>
    </source>
</evidence>